<reference evidence="1 2" key="1">
    <citation type="submission" date="2024-12" db="EMBL/GenBank/DDBJ databases">
        <title>Forecasting of Potato common scab and diversities of Pathogenic streptomyces spp. in china.</title>
        <authorList>
            <person name="Handique U."/>
            <person name="Wu J."/>
        </authorList>
    </citation>
    <scope>NUCLEOTIDE SEQUENCE [LARGE SCALE GENOMIC DNA]</scope>
    <source>
        <strain evidence="1 2">ZRIMU1585</strain>
    </source>
</reference>
<keyword evidence="2" id="KW-1185">Reference proteome</keyword>
<accession>A0ABW9IS20</accession>
<proteinExistence type="predicted"/>
<dbReference type="Proteomes" id="UP001631993">
    <property type="component" value="Unassembled WGS sequence"/>
</dbReference>
<protein>
    <submittedName>
        <fullName evidence="1">Uncharacterized protein</fullName>
    </submittedName>
</protein>
<sequence length="62" mass="6534">MPQPVITLPFVPAQLADLLLAPAADANALHQQLAAQVDPRDARRLMAAAHGIAAQRLWADAA</sequence>
<gene>
    <name evidence="1" type="ORF">ACKI1S_27185</name>
</gene>
<name>A0ABW9IS20_STRGJ</name>
<comment type="caution">
    <text evidence="1">The sequence shown here is derived from an EMBL/GenBank/DDBJ whole genome shotgun (WGS) entry which is preliminary data.</text>
</comment>
<dbReference type="RefSeq" id="WP_369279784.1">
    <property type="nucleotide sequence ID" value="NZ_JBJVMW010000010.1"/>
</dbReference>
<dbReference type="EMBL" id="JBJVNE010000014">
    <property type="protein sequence ID" value="MFM9649819.1"/>
    <property type="molecule type" value="Genomic_DNA"/>
</dbReference>
<evidence type="ECO:0000313" key="2">
    <source>
        <dbReference type="Proteomes" id="UP001631993"/>
    </source>
</evidence>
<evidence type="ECO:0000313" key="1">
    <source>
        <dbReference type="EMBL" id="MFM9649819.1"/>
    </source>
</evidence>
<organism evidence="1 2">
    <name type="scientific">Streptomyces galilaeus</name>
    <dbReference type="NCBI Taxonomy" id="33899"/>
    <lineage>
        <taxon>Bacteria</taxon>
        <taxon>Bacillati</taxon>
        <taxon>Actinomycetota</taxon>
        <taxon>Actinomycetes</taxon>
        <taxon>Kitasatosporales</taxon>
        <taxon>Streptomycetaceae</taxon>
        <taxon>Streptomyces</taxon>
    </lineage>
</organism>